<feature type="non-terminal residue" evidence="1">
    <location>
        <position position="1"/>
    </location>
</feature>
<proteinExistence type="predicted"/>
<dbReference type="InterPro" id="IPR006170">
    <property type="entry name" value="PBP/GOBP"/>
</dbReference>
<dbReference type="Pfam" id="PF01395">
    <property type="entry name" value="PBP_GOBP"/>
    <property type="match status" value="1"/>
</dbReference>
<dbReference type="GO" id="GO:0005549">
    <property type="term" value="F:odorant binding"/>
    <property type="evidence" value="ECO:0007669"/>
    <property type="project" value="InterPro"/>
</dbReference>
<accession>A0A1B6CPH7</accession>
<name>A0A1B6CPH7_9HEMI</name>
<dbReference type="EMBL" id="GEDC01022095">
    <property type="protein sequence ID" value="JAS15203.1"/>
    <property type="molecule type" value="Transcribed_RNA"/>
</dbReference>
<organism evidence="1">
    <name type="scientific">Clastoptera arizonana</name>
    <name type="common">Arizona spittle bug</name>
    <dbReference type="NCBI Taxonomy" id="38151"/>
    <lineage>
        <taxon>Eukaryota</taxon>
        <taxon>Metazoa</taxon>
        <taxon>Ecdysozoa</taxon>
        <taxon>Arthropoda</taxon>
        <taxon>Hexapoda</taxon>
        <taxon>Insecta</taxon>
        <taxon>Pterygota</taxon>
        <taxon>Neoptera</taxon>
        <taxon>Paraneoptera</taxon>
        <taxon>Hemiptera</taxon>
        <taxon>Auchenorrhyncha</taxon>
        <taxon>Cercopoidea</taxon>
        <taxon>Clastopteridae</taxon>
        <taxon>Clastoptera</taxon>
    </lineage>
</organism>
<dbReference type="AlphaFoldDB" id="A0A1B6CPH7"/>
<reference evidence="1" key="1">
    <citation type="submission" date="2015-12" db="EMBL/GenBank/DDBJ databases">
        <title>De novo transcriptome assembly of four potential Pierce s Disease insect vectors from Arizona vineyards.</title>
        <authorList>
            <person name="Tassone E.E."/>
        </authorList>
    </citation>
    <scope>NUCLEOTIDE SEQUENCE</scope>
</reference>
<dbReference type="SUPFAM" id="SSF47565">
    <property type="entry name" value="Insect pheromone/odorant-binding proteins"/>
    <property type="match status" value="1"/>
</dbReference>
<evidence type="ECO:0000313" key="1">
    <source>
        <dbReference type="EMBL" id="JAS15203.1"/>
    </source>
</evidence>
<dbReference type="Gene3D" id="1.10.238.270">
    <property type="match status" value="1"/>
</dbReference>
<protein>
    <submittedName>
        <fullName evidence="1">Uncharacterized protein</fullName>
    </submittedName>
</protein>
<dbReference type="InterPro" id="IPR036728">
    <property type="entry name" value="PBP_GOBP_sf"/>
</dbReference>
<gene>
    <name evidence="1" type="ORF">g.9446</name>
</gene>
<sequence length="248" mass="28351">FSLDIMKPYFIVCVISVIASVTFGFSYEPASSEVWKQSSNILQIYGNRERRDTEGNMKREMEWFLNNEHIWCFCGDNWINALVSRNLYEVGTCILKANLGPTMGDDKNTEEEISRKAEKTQCAYECILDKLNLVDPAGNINQTVATITSFFMDNMFVEDAIKDTARKSLDKCLTGTSNYEMLLQVLLSHTRNSTCKNHGFKLFSCLLFEVTAECPTNLKRNDVTQCKKLYQELDILRVATPFSSYKVV</sequence>